<protein>
    <recommendedName>
        <fullName evidence="10">Dynein light chain roadblock</fullName>
    </recommendedName>
</protein>
<dbReference type="AlphaFoldDB" id="A0AAV2HVE1"/>
<keyword evidence="4 10" id="KW-0963">Cytoplasm</keyword>
<dbReference type="SUPFAM" id="SSF103196">
    <property type="entry name" value="Roadblock/LC7 domain"/>
    <property type="match status" value="1"/>
</dbReference>
<comment type="caution">
    <text evidence="12">The sequence shown here is derived from an EMBL/GenBank/DDBJ whole genome shotgun (WGS) entry which is preliminary data.</text>
</comment>
<comment type="subcellular location">
    <subcellularLocation>
        <location evidence="1 10">Cytoplasm</location>
        <location evidence="1 10">Cytoskeleton</location>
    </subcellularLocation>
</comment>
<feature type="domain" description="Roadblock/LAMTOR2" evidence="11">
    <location>
        <begin position="5"/>
        <end position="93"/>
    </location>
</feature>
<dbReference type="PANTHER" id="PTHR10779">
    <property type="entry name" value="DYNEIN LIGHT CHAIN ROADBLOCK"/>
    <property type="match status" value="1"/>
</dbReference>
<organism evidence="12 13">
    <name type="scientific">Lymnaea stagnalis</name>
    <name type="common">Great pond snail</name>
    <name type="synonym">Helix stagnalis</name>
    <dbReference type="NCBI Taxonomy" id="6523"/>
    <lineage>
        <taxon>Eukaryota</taxon>
        <taxon>Metazoa</taxon>
        <taxon>Spiralia</taxon>
        <taxon>Lophotrochozoa</taxon>
        <taxon>Mollusca</taxon>
        <taxon>Gastropoda</taxon>
        <taxon>Heterobranchia</taxon>
        <taxon>Euthyneura</taxon>
        <taxon>Panpulmonata</taxon>
        <taxon>Hygrophila</taxon>
        <taxon>Lymnaeoidea</taxon>
        <taxon>Lymnaeidae</taxon>
        <taxon>Lymnaea</taxon>
    </lineage>
</organism>
<evidence type="ECO:0000256" key="6">
    <source>
        <dbReference type="ARBA" id="ARBA00023017"/>
    </source>
</evidence>
<dbReference type="Proteomes" id="UP001497497">
    <property type="component" value="Unassembled WGS sequence"/>
</dbReference>
<dbReference type="SMART" id="SM00960">
    <property type="entry name" value="Robl_LC7"/>
    <property type="match status" value="1"/>
</dbReference>
<keyword evidence="5 10" id="KW-0493">Microtubule</keyword>
<dbReference type="GO" id="GO:0005737">
    <property type="term" value="C:cytoplasm"/>
    <property type="evidence" value="ECO:0007669"/>
    <property type="project" value="UniProtKB-UniRule"/>
</dbReference>
<keyword evidence="8 10" id="KW-0206">Cytoskeleton</keyword>
<dbReference type="EMBL" id="CAXITT010000288">
    <property type="protein sequence ID" value="CAL1538178.1"/>
    <property type="molecule type" value="Genomic_DNA"/>
</dbReference>
<comment type="similarity">
    <text evidence="2 10">Belongs to the GAMAD family.</text>
</comment>
<keyword evidence="6 10" id="KW-0243">Dynein</keyword>
<dbReference type="FunFam" id="3.30.450.30:FF:000009">
    <property type="entry name" value="Dynein light chain roadblock"/>
    <property type="match status" value="1"/>
</dbReference>
<dbReference type="GO" id="GO:0007018">
    <property type="term" value="P:microtubule-based movement"/>
    <property type="evidence" value="ECO:0007669"/>
    <property type="project" value="UniProtKB-UniRule"/>
</dbReference>
<dbReference type="InterPro" id="IPR004942">
    <property type="entry name" value="Roadblock/LAMTOR2_dom"/>
</dbReference>
<evidence type="ECO:0000313" key="12">
    <source>
        <dbReference type="EMBL" id="CAL1538178.1"/>
    </source>
</evidence>
<keyword evidence="7 10" id="KW-0505">Motor protein</keyword>
<sequence length="97" mass="10989">MSQEVDETIRRIQTHKGVMGVIIVNNNGVPIRSTLDNTTTIHYASQIHGLAAKARSVIKEIDSTNDLRFLRVKSKKHEILVAPEQDYSMIVIQKDVY</sequence>
<name>A0AAV2HVE1_LYMST</name>
<evidence type="ECO:0000256" key="7">
    <source>
        <dbReference type="ARBA" id="ARBA00023175"/>
    </source>
</evidence>
<evidence type="ECO:0000256" key="3">
    <source>
        <dbReference type="ARBA" id="ARBA00022448"/>
    </source>
</evidence>
<evidence type="ECO:0000256" key="5">
    <source>
        <dbReference type="ARBA" id="ARBA00022701"/>
    </source>
</evidence>
<keyword evidence="3 10" id="KW-0813">Transport</keyword>
<evidence type="ECO:0000256" key="1">
    <source>
        <dbReference type="ARBA" id="ARBA00004245"/>
    </source>
</evidence>
<comment type="function">
    <text evidence="9">Acts as one of several non-catalytic accessory components of the cytoplasmic dynein 1 complex that are thought to be involved in linking dynein to cargos and to adapter proteins that regulate dynein function. Cytoplasmic dynein 1 acts as a motor for the intracellular retrograde motility of vesicles and organelles along microtubules.</text>
</comment>
<evidence type="ECO:0000256" key="4">
    <source>
        <dbReference type="ARBA" id="ARBA00022490"/>
    </source>
</evidence>
<evidence type="ECO:0000259" key="11">
    <source>
        <dbReference type="SMART" id="SM00960"/>
    </source>
</evidence>
<dbReference type="Pfam" id="PF03259">
    <property type="entry name" value="Robl_LC7"/>
    <property type="match status" value="1"/>
</dbReference>
<dbReference type="InterPro" id="IPR016561">
    <property type="entry name" value="DYNLRB1/2"/>
</dbReference>
<evidence type="ECO:0000313" key="13">
    <source>
        <dbReference type="Proteomes" id="UP001497497"/>
    </source>
</evidence>
<dbReference type="GO" id="GO:0045505">
    <property type="term" value="F:dynein intermediate chain binding"/>
    <property type="evidence" value="ECO:0007669"/>
    <property type="project" value="UniProtKB-UniRule"/>
</dbReference>
<dbReference type="GO" id="GO:0005868">
    <property type="term" value="C:cytoplasmic dynein complex"/>
    <property type="evidence" value="ECO:0007669"/>
    <property type="project" value="UniProtKB-UniRule"/>
</dbReference>
<proteinExistence type="inferred from homology"/>
<accession>A0AAV2HVE1</accession>
<reference evidence="12 13" key="1">
    <citation type="submission" date="2024-04" db="EMBL/GenBank/DDBJ databases">
        <authorList>
            <consortium name="Genoscope - CEA"/>
            <person name="William W."/>
        </authorList>
    </citation>
    <scope>NUCLEOTIDE SEQUENCE [LARGE SCALE GENOMIC DNA]</scope>
</reference>
<dbReference type="GO" id="GO:0005874">
    <property type="term" value="C:microtubule"/>
    <property type="evidence" value="ECO:0007669"/>
    <property type="project" value="UniProtKB-UniRule"/>
</dbReference>
<dbReference type="PIRSF" id="PIRSF009998">
    <property type="entry name" value="DLC7"/>
    <property type="match status" value="1"/>
</dbReference>
<gene>
    <name evidence="12" type="ORF">GSLYS_00011999001</name>
</gene>
<dbReference type="Gene3D" id="3.30.450.30">
    <property type="entry name" value="Dynein light chain 2a, cytoplasmic"/>
    <property type="match status" value="1"/>
</dbReference>
<evidence type="ECO:0000256" key="2">
    <source>
        <dbReference type="ARBA" id="ARBA00007191"/>
    </source>
</evidence>
<keyword evidence="13" id="KW-1185">Reference proteome</keyword>
<evidence type="ECO:0000256" key="10">
    <source>
        <dbReference type="PIRNR" id="PIRNR009998"/>
    </source>
</evidence>
<evidence type="ECO:0000256" key="9">
    <source>
        <dbReference type="ARBA" id="ARBA00025362"/>
    </source>
</evidence>
<evidence type="ECO:0000256" key="8">
    <source>
        <dbReference type="ARBA" id="ARBA00023212"/>
    </source>
</evidence>